<dbReference type="PANTHER" id="PTHR33223">
    <property type="entry name" value="CCHC-TYPE DOMAIN-CONTAINING PROTEIN"/>
    <property type="match status" value="1"/>
</dbReference>
<gene>
    <name evidence="2" type="ORF">HAX54_000793</name>
</gene>
<comment type="caution">
    <text evidence="2">The sequence shown here is derived from an EMBL/GenBank/DDBJ whole genome shotgun (WGS) entry which is preliminary data.</text>
</comment>
<keyword evidence="3" id="KW-1185">Reference proteome</keyword>
<reference evidence="2 3" key="1">
    <citation type="journal article" date="2021" name="BMC Genomics">
        <title>Datura genome reveals duplications of psychoactive alkaloid biosynthetic genes and high mutation rate following tissue culture.</title>
        <authorList>
            <person name="Rajewski A."/>
            <person name="Carter-House D."/>
            <person name="Stajich J."/>
            <person name="Litt A."/>
        </authorList>
    </citation>
    <scope>NUCLEOTIDE SEQUENCE [LARGE SCALE GENOMIC DNA]</scope>
    <source>
        <strain evidence="2">AR-01</strain>
    </source>
</reference>
<accession>A0ABS8WUU3</accession>
<organism evidence="2 3">
    <name type="scientific">Datura stramonium</name>
    <name type="common">Jimsonweed</name>
    <name type="synonym">Common thornapple</name>
    <dbReference type="NCBI Taxonomy" id="4076"/>
    <lineage>
        <taxon>Eukaryota</taxon>
        <taxon>Viridiplantae</taxon>
        <taxon>Streptophyta</taxon>
        <taxon>Embryophyta</taxon>
        <taxon>Tracheophyta</taxon>
        <taxon>Spermatophyta</taxon>
        <taxon>Magnoliopsida</taxon>
        <taxon>eudicotyledons</taxon>
        <taxon>Gunneridae</taxon>
        <taxon>Pentapetalae</taxon>
        <taxon>asterids</taxon>
        <taxon>lamiids</taxon>
        <taxon>Solanales</taxon>
        <taxon>Solanaceae</taxon>
        <taxon>Solanoideae</taxon>
        <taxon>Datureae</taxon>
        <taxon>Datura</taxon>
    </lineage>
</organism>
<evidence type="ECO:0000256" key="1">
    <source>
        <dbReference type="SAM" id="MobiDB-lite"/>
    </source>
</evidence>
<dbReference type="Proteomes" id="UP000823775">
    <property type="component" value="Unassembled WGS sequence"/>
</dbReference>
<protein>
    <submittedName>
        <fullName evidence="2">Uncharacterized protein</fullName>
    </submittedName>
</protein>
<sequence length="211" mass="23547">MRPKLHEHKREDDQAFSHEDGRIIHAKGYQASDDTSVSDYAYEETSPQKGSHHHPRNASVKCMESVVATFDCNAYTGAIAPPNLEMVGTLVNVLANLNIGGPPSNLNVGINRPGMMQIFKMSDLPSYAGTTEPYEHVEAYTTNTNINNLQPNEIKYVMLKKFGQMLTKGALTWCTHLPKSYIDSFSMLADVFVKAHVGARKIETYKKDIIK</sequence>
<evidence type="ECO:0000313" key="2">
    <source>
        <dbReference type="EMBL" id="MCE3215092.1"/>
    </source>
</evidence>
<proteinExistence type="predicted"/>
<name>A0ABS8WUU3_DATST</name>
<feature type="region of interest" description="Disordered" evidence="1">
    <location>
        <begin position="1"/>
        <end position="30"/>
    </location>
</feature>
<feature type="compositionally biased region" description="Basic and acidic residues" evidence="1">
    <location>
        <begin position="8"/>
        <end position="23"/>
    </location>
</feature>
<dbReference type="PANTHER" id="PTHR33223:SF11">
    <property type="entry name" value="ELEMENT PROTEIN, PUTATIVE-RELATED"/>
    <property type="match status" value="1"/>
</dbReference>
<dbReference type="EMBL" id="JACEIK010010271">
    <property type="protein sequence ID" value="MCE3215092.1"/>
    <property type="molecule type" value="Genomic_DNA"/>
</dbReference>
<evidence type="ECO:0000313" key="3">
    <source>
        <dbReference type="Proteomes" id="UP000823775"/>
    </source>
</evidence>